<feature type="compositionally biased region" description="Low complexity" evidence="1">
    <location>
        <begin position="94"/>
        <end position="112"/>
    </location>
</feature>
<reference evidence="3" key="1">
    <citation type="submission" date="2023-06" db="EMBL/GenBank/DDBJ databases">
        <title>Genome-scale phylogeny and comparative genomics of the fungal order Sordariales.</title>
        <authorList>
            <consortium name="Lawrence Berkeley National Laboratory"/>
            <person name="Hensen N."/>
            <person name="Bonometti L."/>
            <person name="Westerberg I."/>
            <person name="Brannstrom I.O."/>
            <person name="Guillou S."/>
            <person name="Cros-Aarteil S."/>
            <person name="Calhoun S."/>
            <person name="Haridas S."/>
            <person name="Kuo A."/>
            <person name="Mondo S."/>
            <person name="Pangilinan J."/>
            <person name="Riley R."/>
            <person name="Labutti K."/>
            <person name="Andreopoulos B."/>
            <person name="Lipzen A."/>
            <person name="Chen C."/>
            <person name="Yanf M."/>
            <person name="Daum C."/>
            <person name="Ng V."/>
            <person name="Clum A."/>
            <person name="Steindorff A."/>
            <person name="Ohm R."/>
            <person name="Martin F."/>
            <person name="Silar P."/>
            <person name="Natvig D."/>
            <person name="Lalanne C."/>
            <person name="Gautier V."/>
            <person name="Ament-Velasquez S.L."/>
            <person name="Kruys A."/>
            <person name="Hutchinson M.I."/>
            <person name="Powell A.J."/>
            <person name="Barry K."/>
            <person name="Miller A.N."/>
            <person name="Grigoriev I.V."/>
            <person name="Debuchy R."/>
            <person name="Gladieux P."/>
            <person name="Thoren M.H."/>
            <person name="Johannesson H."/>
        </authorList>
    </citation>
    <scope>NUCLEOTIDE SEQUENCE</scope>
    <source>
        <strain evidence="3">PSN4</strain>
    </source>
</reference>
<feature type="region of interest" description="Disordered" evidence="1">
    <location>
        <begin position="768"/>
        <end position="858"/>
    </location>
</feature>
<dbReference type="InterPro" id="IPR000095">
    <property type="entry name" value="CRIB_dom"/>
</dbReference>
<feature type="compositionally biased region" description="Low complexity" evidence="1">
    <location>
        <begin position="471"/>
        <end position="484"/>
    </location>
</feature>
<sequence>MNSWAFSDLPSYQVALDHRRKAAEKKAKYSLRGRSNSSATVAFMPAPEAIRHDSESIRGLLEPAIDGPPSPESLRALSNQMKQSSGREKHQSHHASTSSGSSSLRSLASADRPSWDNALDGLTLSRKSSGRSVTGSMPSRDRPESVQVFGKSLFSRRAKLKRGDSGPNSASSSVYSTDAVGDALISPPPTSAPIRDSVIPSLFGRRRTATLDNVDEGAVRRKFNISGPYNFQHVAHTQKDHLPDLQRADRVTLASELSQLRGSQAPAPGTAPRGTRADDLHFADFSSDFLPLHEEAEDEVGAEPRNGLNLIRPPSGVLKRLSPPRRLIKQTRSQEQLRVPPPRPPRSPIDPAMGVVPTPPVPPPRVSSRASIRPDGFDSLGAVFSDRPQTSGGFRHAQPFAGGSSDSNSPPATSHGYAPGPDMNTILEHGHSRSESFPNDGNWPLPCITSPSFDASLPGVPEEEETAAVFRRSRASVASNSSLRGSQSVPMLRRMSISQDESPRRPPSNASDTLGRFDLLAAQRALKAALIEGGREDSLTRESWEDDIDYCYDHEAEADCDFAWDRPSLDLSRDCDSTTPVKDQFRASVSCEASPAMLTPAQFDVPALSPVSQMSAATAHEAITPTLTLSKTSNFSLPRAEVTTSTQLLHVRKPSNASSFKESHGFTLSPSLLIPKDYEREMMAAEAEAREYAFHPFDEPALNFDATNFQGRYRTSASTTGTLESMHSNFEKHVSVASSATDFTRLTASTGSLEIDSQALKSEPFPAFDTHIRPESKGAMPTLPESEEMGAAPPVPRKDFSSRSSESNLLKLAMNEPHKRKDSIQTRRQRARTTSLSTPPPPNQYALFPSTHLGGPRI</sequence>
<feature type="region of interest" description="Disordered" evidence="1">
    <location>
        <begin position="60"/>
        <end position="147"/>
    </location>
</feature>
<feature type="region of interest" description="Disordered" evidence="1">
    <location>
        <begin position="257"/>
        <end position="277"/>
    </location>
</feature>
<feature type="domain" description="CRIB" evidence="2">
    <location>
        <begin position="225"/>
        <end position="238"/>
    </location>
</feature>
<feature type="compositionally biased region" description="Basic and acidic residues" evidence="1">
    <location>
        <begin position="816"/>
        <end position="825"/>
    </location>
</feature>
<organism evidence="3 4">
    <name type="scientific">Echria macrotheca</name>
    <dbReference type="NCBI Taxonomy" id="438768"/>
    <lineage>
        <taxon>Eukaryota</taxon>
        <taxon>Fungi</taxon>
        <taxon>Dikarya</taxon>
        <taxon>Ascomycota</taxon>
        <taxon>Pezizomycotina</taxon>
        <taxon>Sordariomycetes</taxon>
        <taxon>Sordariomycetidae</taxon>
        <taxon>Sordariales</taxon>
        <taxon>Schizotheciaceae</taxon>
        <taxon>Echria</taxon>
    </lineage>
</organism>
<feature type="region of interest" description="Disordered" evidence="1">
    <location>
        <begin position="296"/>
        <end position="443"/>
    </location>
</feature>
<proteinExistence type="predicted"/>
<feature type="compositionally biased region" description="Polar residues" evidence="1">
    <location>
        <begin position="125"/>
        <end position="137"/>
    </location>
</feature>
<feature type="compositionally biased region" description="Polar residues" evidence="1">
    <location>
        <begin position="166"/>
        <end position="176"/>
    </location>
</feature>
<name>A0AAJ0B940_9PEZI</name>
<feature type="region of interest" description="Disordered" evidence="1">
    <location>
        <begin position="471"/>
        <end position="491"/>
    </location>
</feature>
<keyword evidence="4" id="KW-1185">Reference proteome</keyword>
<feature type="region of interest" description="Disordered" evidence="1">
    <location>
        <begin position="27"/>
        <end position="47"/>
    </location>
</feature>
<gene>
    <name evidence="3" type="ORF">QBC47DRAFT_72737</name>
</gene>
<evidence type="ECO:0000313" key="4">
    <source>
        <dbReference type="Proteomes" id="UP001239445"/>
    </source>
</evidence>
<evidence type="ECO:0000313" key="3">
    <source>
        <dbReference type="EMBL" id="KAK1751641.1"/>
    </source>
</evidence>
<dbReference type="EMBL" id="MU839841">
    <property type="protein sequence ID" value="KAK1751641.1"/>
    <property type="molecule type" value="Genomic_DNA"/>
</dbReference>
<dbReference type="PROSITE" id="PS50108">
    <property type="entry name" value="CRIB"/>
    <property type="match status" value="1"/>
</dbReference>
<evidence type="ECO:0000256" key="1">
    <source>
        <dbReference type="SAM" id="MobiDB-lite"/>
    </source>
</evidence>
<accession>A0AAJ0B940</accession>
<evidence type="ECO:0000259" key="2">
    <source>
        <dbReference type="PROSITE" id="PS50108"/>
    </source>
</evidence>
<dbReference type="AlphaFoldDB" id="A0AAJ0B940"/>
<dbReference type="Proteomes" id="UP001239445">
    <property type="component" value="Unassembled WGS sequence"/>
</dbReference>
<feature type="region of interest" description="Disordered" evidence="1">
    <location>
        <begin position="157"/>
        <end position="176"/>
    </location>
</feature>
<protein>
    <recommendedName>
        <fullName evidence="2">CRIB domain-containing protein</fullName>
    </recommendedName>
</protein>
<comment type="caution">
    <text evidence="3">The sequence shown here is derived from an EMBL/GenBank/DDBJ whole genome shotgun (WGS) entry which is preliminary data.</text>
</comment>
<feature type="compositionally biased region" description="Pro residues" evidence="1">
    <location>
        <begin position="339"/>
        <end position="348"/>
    </location>
</feature>